<reference evidence="3" key="1">
    <citation type="submission" date="2024-04" db="EMBL/GenBank/DDBJ databases">
        <title>Salinicola lusitanus LLJ914,a marine bacterium isolated from the Okinawa Trough.</title>
        <authorList>
            <person name="Li J."/>
        </authorList>
    </citation>
    <scope>NUCLEOTIDE SEQUENCE [LARGE SCALE GENOMIC DNA]</scope>
</reference>
<sequence length="169" mass="18862">MVTTLTPRILPPRRHGNHTKANGYFPHAVMNEPSAENRISEPTTTQGGEDERSQQQDRLTLTPDLSLHLSGPLCTCQHLSGPAYTCRNTRAENRTSCEPTTTQGREDERSQQQDRLTQPPTCLCTCQDLSAPVRTFLHLSGPSYTCQDLSAPAFTPARTREQSREQDNI</sequence>
<name>A0AAW0MNA1_9GOBI</name>
<dbReference type="AlphaFoldDB" id="A0AAW0MNA1"/>
<keyword evidence="3" id="KW-1185">Reference proteome</keyword>
<evidence type="ECO:0000256" key="1">
    <source>
        <dbReference type="SAM" id="MobiDB-lite"/>
    </source>
</evidence>
<gene>
    <name evidence="2" type="ORF">WMY93_032674</name>
</gene>
<feature type="region of interest" description="Disordered" evidence="1">
    <location>
        <begin position="1"/>
        <end position="58"/>
    </location>
</feature>
<evidence type="ECO:0000313" key="3">
    <source>
        <dbReference type="Proteomes" id="UP001460270"/>
    </source>
</evidence>
<dbReference type="Proteomes" id="UP001460270">
    <property type="component" value="Unassembled WGS sequence"/>
</dbReference>
<feature type="region of interest" description="Disordered" evidence="1">
    <location>
        <begin position="92"/>
        <end position="114"/>
    </location>
</feature>
<accession>A0AAW0MNA1</accession>
<organism evidence="2 3">
    <name type="scientific">Mugilogobius chulae</name>
    <name type="common">yellowstripe goby</name>
    <dbReference type="NCBI Taxonomy" id="88201"/>
    <lineage>
        <taxon>Eukaryota</taxon>
        <taxon>Metazoa</taxon>
        <taxon>Chordata</taxon>
        <taxon>Craniata</taxon>
        <taxon>Vertebrata</taxon>
        <taxon>Euteleostomi</taxon>
        <taxon>Actinopterygii</taxon>
        <taxon>Neopterygii</taxon>
        <taxon>Teleostei</taxon>
        <taxon>Neoteleostei</taxon>
        <taxon>Acanthomorphata</taxon>
        <taxon>Gobiaria</taxon>
        <taxon>Gobiiformes</taxon>
        <taxon>Gobioidei</taxon>
        <taxon>Gobiidae</taxon>
        <taxon>Gobionellinae</taxon>
        <taxon>Mugilogobius</taxon>
    </lineage>
</organism>
<dbReference type="EMBL" id="JBBPFD010000059">
    <property type="protein sequence ID" value="KAK7880676.1"/>
    <property type="molecule type" value="Genomic_DNA"/>
</dbReference>
<protein>
    <submittedName>
        <fullName evidence="2">Uncharacterized protein</fullName>
    </submittedName>
</protein>
<proteinExistence type="predicted"/>
<comment type="caution">
    <text evidence="2">The sequence shown here is derived from an EMBL/GenBank/DDBJ whole genome shotgun (WGS) entry which is preliminary data.</text>
</comment>
<evidence type="ECO:0000313" key="2">
    <source>
        <dbReference type="EMBL" id="KAK7880676.1"/>
    </source>
</evidence>